<dbReference type="Proteomes" id="UP000076715">
    <property type="component" value="Unassembled WGS sequence"/>
</dbReference>
<keyword evidence="1" id="KW-1133">Transmembrane helix</keyword>
<keyword evidence="3" id="KW-1185">Reference proteome</keyword>
<dbReference type="STRING" id="1642818.AWE51_12915"/>
<evidence type="ECO:0000256" key="1">
    <source>
        <dbReference type="SAM" id="Phobius"/>
    </source>
</evidence>
<feature type="transmembrane region" description="Helical" evidence="1">
    <location>
        <begin position="7"/>
        <end position="22"/>
    </location>
</feature>
<name>A0A162YY53_9FLAO</name>
<keyword evidence="1" id="KW-0812">Transmembrane</keyword>
<evidence type="ECO:0008006" key="4">
    <source>
        <dbReference type="Google" id="ProtNLM"/>
    </source>
</evidence>
<accession>A0A162YY53</accession>
<evidence type="ECO:0000313" key="2">
    <source>
        <dbReference type="EMBL" id="KZS39433.1"/>
    </source>
</evidence>
<protein>
    <recommendedName>
        <fullName evidence="4">Isoleucyl-tRNA synthetase</fullName>
    </recommendedName>
</protein>
<proteinExistence type="predicted"/>
<reference evidence="2 3" key="1">
    <citation type="submission" date="2016-01" db="EMBL/GenBank/DDBJ databases">
        <title>The draft genome sequence of Aquimarina sp. RZW4-3-2.</title>
        <authorList>
            <person name="Wang Y."/>
        </authorList>
    </citation>
    <scope>NUCLEOTIDE SEQUENCE [LARGE SCALE GENOMIC DNA]</scope>
    <source>
        <strain evidence="2 3">RZW4-3-2</strain>
    </source>
</reference>
<feature type="transmembrane region" description="Helical" evidence="1">
    <location>
        <begin position="34"/>
        <end position="52"/>
    </location>
</feature>
<sequence length="85" mass="9926">MKYIIKILFAAVVIMVAVGYYFKNTGDHPTGDKWVGLGILGASFILMPIFIYHRWKNKKVKDYMLTEENLKKMRDYGKKKGDLKH</sequence>
<gene>
    <name evidence="2" type="ORF">AWE51_12915</name>
</gene>
<dbReference type="RefSeq" id="WP_066317701.1">
    <property type="nucleotide sequence ID" value="NZ_CANLSS010000005.1"/>
</dbReference>
<organism evidence="2 3">
    <name type="scientific">Aquimarina aggregata</name>
    <dbReference type="NCBI Taxonomy" id="1642818"/>
    <lineage>
        <taxon>Bacteria</taxon>
        <taxon>Pseudomonadati</taxon>
        <taxon>Bacteroidota</taxon>
        <taxon>Flavobacteriia</taxon>
        <taxon>Flavobacteriales</taxon>
        <taxon>Flavobacteriaceae</taxon>
        <taxon>Aquimarina</taxon>
    </lineage>
</organism>
<keyword evidence="1" id="KW-0472">Membrane</keyword>
<dbReference type="EMBL" id="LQRT01000035">
    <property type="protein sequence ID" value="KZS39433.1"/>
    <property type="molecule type" value="Genomic_DNA"/>
</dbReference>
<evidence type="ECO:0000313" key="3">
    <source>
        <dbReference type="Proteomes" id="UP000076715"/>
    </source>
</evidence>
<dbReference type="OrthoDB" id="1145018at2"/>
<comment type="caution">
    <text evidence="2">The sequence shown here is derived from an EMBL/GenBank/DDBJ whole genome shotgun (WGS) entry which is preliminary data.</text>
</comment>
<dbReference type="AlphaFoldDB" id="A0A162YY53"/>